<organism evidence="3">
    <name type="scientific">Nippostrongylus brasiliensis</name>
    <name type="common">Rat hookworm</name>
    <dbReference type="NCBI Taxonomy" id="27835"/>
    <lineage>
        <taxon>Eukaryota</taxon>
        <taxon>Metazoa</taxon>
        <taxon>Ecdysozoa</taxon>
        <taxon>Nematoda</taxon>
        <taxon>Chromadorea</taxon>
        <taxon>Rhabditida</taxon>
        <taxon>Rhabditina</taxon>
        <taxon>Rhabditomorpha</taxon>
        <taxon>Strongyloidea</taxon>
        <taxon>Heligmosomidae</taxon>
        <taxon>Nippostrongylus</taxon>
    </lineage>
</organism>
<dbReference type="WBParaSite" id="NBR_0001353901-mRNA-1">
    <property type="protein sequence ID" value="NBR_0001353901-mRNA-1"/>
    <property type="gene ID" value="NBR_0001353901"/>
</dbReference>
<reference evidence="3" key="1">
    <citation type="submission" date="2017-02" db="UniProtKB">
        <authorList>
            <consortium name="WormBaseParasite"/>
        </authorList>
    </citation>
    <scope>IDENTIFICATION</scope>
</reference>
<protein>
    <submittedName>
        <fullName evidence="3">Gelsolin-like domain-containing protein</fullName>
    </submittedName>
</protein>
<sequence>MDMYVSVCVYVCEVTCEKCFVIDPTSVFSLWVTEKENTDVDIVNDELLLLIRLDSFQILFEECNHGYGVDFEHSNYGGSLITWRIG</sequence>
<evidence type="ECO:0000313" key="2">
    <source>
        <dbReference type="Proteomes" id="UP000271162"/>
    </source>
</evidence>
<dbReference type="Proteomes" id="UP000271162">
    <property type="component" value="Unassembled WGS sequence"/>
</dbReference>
<proteinExistence type="predicted"/>
<dbReference type="EMBL" id="UYSL01021072">
    <property type="protein sequence ID" value="VDL77129.1"/>
    <property type="molecule type" value="Genomic_DNA"/>
</dbReference>
<reference evidence="1 2" key="2">
    <citation type="submission" date="2018-11" db="EMBL/GenBank/DDBJ databases">
        <authorList>
            <consortium name="Pathogen Informatics"/>
        </authorList>
    </citation>
    <scope>NUCLEOTIDE SEQUENCE [LARGE SCALE GENOMIC DNA]</scope>
</reference>
<accession>A0A0N4YAU5</accession>
<name>A0A0N4YAU5_NIPBR</name>
<dbReference type="AlphaFoldDB" id="A0A0N4YAU5"/>
<keyword evidence="2" id="KW-1185">Reference proteome</keyword>
<gene>
    <name evidence="1" type="ORF">NBR_LOCUS13540</name>
</gene>
<evidence type="ECO:0000313" key="1">
    <source>
        <dbReference type="EMBL" id="VDL77129.1"/>
    </source>
</evidence>
<evidence type="ECO:0000313" key="3">
    <source>
        <dbReference type="WBParaSite" id="NBR_0001353901-mRNA-1"/>
    </source>
</evidence>